<dbReference type="Gene3D" id="1.10.10.1210">
    <property type="entry name" value="MAGE homology domain, winged helix WH2 motif"/>
    <property type="match status" value="1"/>
</dbReference>
<dbReference type="InterPro" id="IPR021072">
    <property type="entry name" value="MAGE_N"/>
</dbReference>
<evidence type="ECO:0000256" key="1">
    <source>
        <dbReference type="ARBA" id="ARBA00084104"/>
    </source>
</evidence>
<feature type="compositionally biased region" description="Basic and acidic residues" evidence="2">
    <location>
        <begin position="30"/>
        <end position="48"/>
    </location>
</feature>
<feature type="compositionally biased region" description="Polar residues" evidence="2">
    <location>
        <begin position="185"/>
        <end position="212"/>
    </location>
</feature>
<dbReference type="PROSITE" id="PS50838">
    <property type="entry name" value="MAGE"/>
    <property type="match status" value="1"/>
</dbReference>
<dbReference type="RefSeq" id="XP_020043712.1">
    <property type="nucleotide sequence ID" value="XM_020188123.1"/>
</dbReference>
<feature type="region of interest" description="Disordered" evidence="2">
    <location>
        <begin position="1"/>
        <end position="59"/>
    </location>
</feature>
<dbReference type="Pfam" id="PF01454">
    <property type="entry name" value="MAGE"/>
    <property type="match status" value="1"/>
</dbReference>
<gene>
    <name evidence="4" type="primary">LOC109702885</name>
</gene>
<evidence type="ECO:0000313" key="4">
    <source>
        <dbReference type="RefSeq" id="XP_020043712.1"/>
    </source>
</evidence>
<dbReference type="OrthoDB" id="9665809at2759"/>
<feature type="region of interest" description="Disordered" evidence="2">
    <location>
        <begin position="180"/>
        <end position="222"/>
    </location>
</feature>
<feature type="compositionally biased region" description="Low complexity" evidence="2">
    <location>
        <begin position="102"/>
        <end position="116"/>
    </location>
</feature>
<evidence type="ECO:0000256" key="2">
    <source>
        <dbReference type="SAM" id="MobiDB-lite"/>
    </source>
</evidence>
<feature type="compositionally biased region" description="Basic and acidic residues" evidence="2">
    <location>
        <begin position="75"/>
        <end position="87"/>
    </location>
</feature>
<dbReference type="GO" id="GO:0000122">
    <property type="term" value="P:negative regulation of transcription by RNA polymerase II"/>
    <property type="evidence" value="ECO:0007669"/>
    <property type="project" value="TreeGrafter"/>
</dbReference>
<reference evidence="4" key="1">
    <citation type="submission" date="2025-08" db="UniProtKB">
        <authorList>
            <consortium name="RefSeq"/>
        </authorList>
    </citation>
    <scope>IDENTIFICATION</scope>
    <source>
        <tissue evidence="4">Leukocyte</tissue>
    </source>
</reference>
<organism evidence="4">
    <name type="scientific">Castor canadensis</name>
    <name type="common">American beaver</name>
    <dbReference type="NCBI Taxonomy" id="51338"/>
    <lineage>
        <taxon>Eukaryota</taxon>
        <taxon>Metazoa</taxon>
        <taxon>Chordata</taxon>
        <taxon>Craniata</taxon>
        <taxon>Vertebrata</taxon>
        <taxon>Euteleostomi</taxon>
        <taxon>Mammalia</taxon>
        <taxon>Eutheria</taxon>
        <taxon>Euarchontoglires</taxon>
        <taxon>Glires</taxon>
        <taxon>Rodentia</taxon>
        <taxon>Castorimorpha</taxon>
        <taxon>Castoridae</taxon>
        <taxon>Castor</taxon>
    </lineage>
</organism>
<dbReference type="SMART" id="SM01373">
    <property type="entry name" value="MAGE"/>
    <property type="match status" value="1"/>
</dbReference>
<feature type="region of interest" description="Disordered" evidence="2">
    <location>
        <begin position="75"/>
        <end position="142"/>
    </location>
</feature>
<dbReference type="GO" id="GO:0005634">
    <property type="term" value="C:nucleus"/>
    <property type="evidence" value="ECO:0007669"/>
    <property type="project" value="TreeGrafter"/>
</dbReference>
<dbReference type="FunFam" id="1.10.10.1210:FF:000001">
    <property type="entry name" value="melanoma-associated antigen D1"/>
    <property type="match status" value="1"/>
</dbReference>
<dbReference type="AlphaFoldDB" id="A0A8B7WJ97"/>
<dbReference type="PANTHER" id="PTHR11736">
    <property type="entry name" value="MELANOMA-ASSOCIATED ANTIGEN MAGE ANTIGEN"/>
    <property type="match status" value="1"/>
</dbReference>
<evidence type="ECO:0000259" key="3">
    <source>
        <dbReference type="PROSITE" id="PS50838"/>
    </source>
</evidence>
<dbReference type="InterPro" id="IPR037445">
    <property type="entry name" value="MAGE"/>
</dbReference>
<dbReference type="PANTHER" id="PTHR11736:SF153">
    <property type="entry name" value="MELANOMA-ASSOCIATED ANTIGEN 10"/>
    <property type="match status" value="1"/>
</dbReference>
<dbReference type="InterPro" id="IPR041899">
    <property type="entry name" value="MAGE_WH2"/>
</dbReference>
<dbReference type="KEGG" id="ccan:109702885"/>
<dbReference type="SMART" id="SM01392">
    <property type="entry name" value="MAGE_N"/>
    <property type="match status" value="1"/>
</dbReference>
<dbReference type="InterPro" id="IPR041898">
    <property type="entry name" value="MAGE_WH1"/>
</dbReference>
<proteinExistence type="predicted"/>
<feature type="domain" description="MAGE" evidence="3">
    <location>
        <begin position="231"/>
        <end position="430"/>
    </location>
</feature>
<dbReference type="Pfam" id="PF12440">
    <property type="entry name" value="MAGE_N"/>
    <property type="match status" value="1"/>
</dbReference>
<keyword evidence="1" id="KW-0825">Tumor antigen</keyword>
<protein>
    <submittedName>
        <fullName evidence="4">Melanoma-associated antigen 8-like</fullName>
    </submittedName>
</protein>
<dbReference type="FunFam" id="1.10.10.1200:FF:000007">
    <property type="entry name" value="Melanoma-associated antigen C2"/>
    <property type="match status" value="1"/>
</dbReference>
<dbReference type="Gene3D" id="1.10.10.1200">
    <property type="entry name" value="MAGE homology domain, winged helix WH1 motif"/>
    <property type="match status" value="1"/>
</dbReference>
<dbReference type="InterPro" id="IPR002190">
    <property type="entry name" value="MHD_dom"/>
</dbReference>
<accession>A0A8B7WJ97</accession>
<sequence>MGCLVTGARSPLPHPSSCPRESWDSQLWCEEERVRALGGKEGRTEDVRRKPHPRIESPQGILESQLWCEEERVRALGGKEGRTEDVRRKPHPQIESPQACESPSPSSCPPSCLLSSRKVMMPHGQKSQQPKLEGNAQAQREAPGLVDAQVPVAEEEGDTGNPCFSSTLLIPVTPRDVPPAGTPCCPQSPQRATCPPASSVSSPGSQFNQGSRSRGGEGLVPRSRLVSPESLMREAISLVPSLLLKYQMKEPITKAEMLDYVRRSHQDYFPAVFSRACDCLHLVFGIEMREVDPSSHSYILVTSLGLTYDGLLSDKQGIPKTGLLIITLSIIVVEGNCASEQVFWEGLSMMGVYAGREHYFYGNPRKLITEDFVQEQYLEYRQVPNSDPACYEFLWGPRAYAETSRIEVLKHWAKFSRRVPRFLQSLNDRASRNEEEGAQA</sequence>
<name>A0A8B7WJ97_CASCN</name>